<evidence type="ECO:0000313" key="2">
    <source>
        <dbReference type="EMBL" id="HFM99797.1"/>
    </source>
</evidence>
<accession>A0A7C3PR38</accession>
<proteinExistence type="predicted"/>
<name>A0A7C3PR38_9CYAN</name>
<organism evidence="2">
    <name type="scientific">Oscillatoriales cyanobacterium SpSt-418</name>
    <dbReference type="NCBI Taxonomy" id="2282169"/>
    <lineage>
        <taxon>Bacteria</taxon>
        <taxon>Bacillati</taxon>
        <taxon>Cyanobacteriota</taxon>
        <taxon>Cyanophyceae</taxon>
        <taxon>Oscillatoriophycideae</taxon>
        <taxon>Oscillatoriales</taxon>
    </lineage>
</organism>
<evidence type="ECO:0000256" key="1">
    <source>
        <dbReference type="SAM" id="MobiDB-lite"/>
    </source>
</evidence>
<comment type="caution">
    <text evidence="2">The sequence shown here is derived from an EMBL/GenBank/DDBJ whole genome shotgun (WGS) entry which is preliminary data.</text>
</comment>
<sequence>MSSRAEQRQLSQLLALQARLKQPFNDSLTLAGTIGDRNPQRGTLALNSVEGGTADFSSLSTSLPPKGQLAPLATLGKGGNYVDARP</sequence>
<reference evidence="2" key="1">
    <citation type="journal article" date="2020" name="mSystems">
        <title>Genome- and Community-Level Interaction Insights into Carbon Utilization and Element Cycling Functions of Hydrothermarchaeota in Hydrothermal Sediment.</title>
        <authorList>
            <person name="Zhou Z."/>
            <person name="Liu Y."/>
            <person name="Xu W."/>
            <person name="Pan J."/>
            <person name="Luo Z.H."/>
            <person name="Li M."/>
        </authorList>
    </citation>
    <scope>NUCLEOTIDE SEQUENCE [LARGE SCALE GENOMIC DNA]</scope>
    <source>
        <strain evidence="2">SpSt-418</strain>
    </source>
</reference>
<protein>
    <submittedName>
        <fullName evidence="2">Uncharacterized protein</fullName>
    </submittedName>
</protein>
<dbReference type="EMBL" id="DSRU01000275">
    <property type="protein sequence ID" value="HFM99797.1"/>
    <property type="molecule type" value="Genomic_DNA"/>
</dbReference>
<feature type="region of interest" description="Disordered" evidence="1">
    <location>
        <begin position="57"/>
        <end position="86"/>
    </location>
</feature>
<dbReference type="AlphaFoldDB" id="A0A7C3PR38"/>
<gene>
    <name evidence="2" type="ORF">ENR64_18990</name>
</gene>